<name>A0ACD1FRW0_9EURO</name>
<evidence type="ECO:0000313" key="1">
    <source>
        <dbReference type="EMBL" id="RAH39707.1"/>
    </source>
</evidence>
<keyword evidence="2" id="KW-1185">Reference proteome</keyword>
<sequence>MTPMRPTTLNISDRPDHSSSFQSSNFPSSSSHARWLALTHRAPSSHSAFIYGVKSTRIYCRPTCAARLARRANVEFFDTAEQARAAGFRPCKRCQPDCASFVGEREGLVARVIALLRVQPGGLSSPSSGPPHMRLRLKDLAQEAGVTPSYLCRVFKRTMGVTIGTYMAEFEKEGCGAEGEGEGEEEVAVALPAVGSDQMNAGAEHAMSTMIQSEGLTEMEGEGGGGGGGRRGGATLSTPTECSWNFLPEENLHGVDPTLPTFDLEEWFASAAFLNSNLFLDDSVLV</sequence>
<dbReference type="Proteomes" id="UP000249057">
    <property type="component" value="Unassembled WGS sequence"/>
</dbReference>
<reference evidence="1" key="1">
    <citation type="submission" date="2018-02" db="EMBL/GenBank/DDBJ databases">
        <title>The genomes of Aspergillus section Nigri reveals drivers in fungal speciation.</title>
        <authorList>
            <consortium name="DOE Joint Genome Institute"/>
            <person name="Vesth T.C."/>
            <person name="Nybo J."/>
            <person name="Theobald S."/>
            <person name="Brandl J."/>
            <person name="Frisvad J.C."/>
            <person name="Nielsen K.F."/>
            <person name="Lyhne E.K."/>
            <person name="Kogle M.E."/>
            <person name="Kuo A."/>
            <person name="Riley R."/>
            <person name="Clum A."/>
            <person name="Nolan M."/>
            <person name="Lipzen A."/>
            <person name="Salamov A."/>
            <person name="Henrissat B."/>
            <person name="Wiebenga A."/>
            <person name="De vries R.P."/>
            <person name="Grigoriev I.V."/>
            <person name="Mortensen U.H."/>
            <person name="Andersen M.R."/>
            <person name="Baker S.E."/>
        </authorList>
    </citation>
    <scope>NUCLEOTIDE SEQUENCE</scope>
    <source>
        <strain evidence="1">CBS 621.78</strain>
    </source>
</reference>
<proteinExistence type="predicted"/>
<organism evidence="1 2">
    <name type="scientific">Aspergillus brunneoviolaceus CBS 621.78</name>
    <dbReference type="NCBI Taxonomy" id="1450534"/>
    <lineage>
        <taxon>Eukaryota</taxon>
        <taxon>Fungi</taxon>
        <taxon>Dikarya</taxon>
        <taxon>Ascomycota</taxon>
        <taxon>Pezizomycotina</taxon>
        <taxon>Eurotiomycetes</taxon>
        <taxon>Eurotiomycetidae</taxon>
        <taxon>Eurotiales</taxon>
        <taxon>Aspergillaceae</taxon>
        <taxon>Aspergillus</taxon>
        <taxon>Aspergillus subgen. Circumdati</taxon>
    </lineage>
</organism>
<evidence type="ECO:0000313" key="2">
    <source>
        <dbReference type="Proteomes" id="UP000249057"/>
    </source>
</evidence>
<protein>
    <submittedName>
        <fullName evidence="1">Uncharacterized protein</fullName>
    </submittedName>
</protein>
<gene>
    <name evidence="1" type="ORF">BO95DRAFT_448497</name>
</gene>
<accession>A0ACD1FRW0</accession>
<dbReference type="EMBL" id="KZ825438">
    <property type="protein sequence ID" value="RAH39707.1"/>
    <property type="molecule type" value="Genomic_DNA"/>
</dbReference>